<protein>
    <submittedName>
        <fullName evidence="1">Uncharacterized protein</fullName>
    </submittedName>
</protein>
<dbReference type="AlphaFoldDB" id="A0A3P7J1V2"/>
<evidence type="ECO:0000313" key="2">
    <source>
        <dbReference type="Proteomes" id="UP000270094"/>
    </source>
</evidence>
<reference evidence="1 2" key="1">
    <citation type="submission" date="2018-11" db="EMBL/GenBank/DDBJ databases">
        <authorList>
            <consortium name="Pathogen Informatics"/>
        </authorList>
    </citation>
    <scope>NUCLEOTIDE SEQUENCE [LARGE SCALE GENOMIC DNA]</scope>
</reference>
<evidence type="ECO:0000313" key="1">
    <source>
        <dbReference type="EMBL" id="VDM79111.1"/>
    </source>
</evidence>
<proteinExistence type="predicted"/>
<dbReference type="EMBL" id="UYYB01103984">
    <property type="protein sequence ID" value="VDM79111.1"/>
    <property type="molecule type" value="Genomic_DNA"/>
</dbReference>
<gene>
    <name evidence="1" type="ORF">SVUK_LOCUS14109</name>
</gene>
<accession>A0A3P7J1V2</accession>
<sequence>MDYAERFEAAKELERYDTIGQLMGLDPGVYVPANPDMIIEHEEEVYSIDEERFDEDGGADVDMDYGLEQEEQDGQEEEEERKNPFRDFLIDMVDTGKATNRWKIMRSYFNLYFKNIVEKPDILRMYFPNDSLTEEQEQEYVKFFVSLQNKLRRLQKFPNSIRRVPFKINIKCEMEVVESP</sequence>
<keyword evidence="2" id="KW-1185">Reference proteome</keyword>
<organism evidence="1 2">
    <name type="scientific">Strongylus vulgaris</name>
    <name type="common">Blood worm</name>
    <dbReference type="NCBI Taxonomy" id="40348"/>
    <lineage>
        <taxon>Eukaryota</taxon>
        <taxon>Metazoa</taxon>
        <taxon>Ecdysozoa</taxon>
        <taxon>Nematoda</taxon>
        <taxon>Chromadorea</taxon>
        <taxon>Rhabditida</taxon>
        <taxon>Rhabditina</taxon>
        <taxon>Rhabditomorpha</taxon>
        <taxon>Strongyloidea</taxon>
        <taxon>Strongylidae</taxon>
        <taxon>Strongylus</taxon>
    </lineage>
</organism>
<name>A0A3P7J1V2_STRVU</name>
<dbReference type="Proteomes" id="UP000270094">
    <property type="component" value="Unassembled WGS sequence"/>
</dbReference>